<keyword evidence="2" id="KW-1185">Reference proteome</keyword>
<organism evidence="1 2">
    <name type="scientific">Lactuca saligna</name>
    <name type="common">Willowleaf lettuce</name>
    <dbReference type="NCBI Taxonomy" id="75948"/>
    <lineage>
        <taxon>Eukaryota</taxon>
        <taxon>Viridiplantae</taxon>
        <taxon>Streptophyta</taxon>
        <taxon>Embryophyta</taxon>
        <taxon>Tracheophyta</taxon>
        <taxon>Spermatophyta</taxon>
        <taxon>Magnoliopsida</taxon>
        <taxon>eudicotyledons</taxon>
        <taxon>Gunneridae</taxon>
        <taxon>Pentapetalae</taxon>
        <taxon>asterids</taxon>
        <taxon>campanulids</taxon>
        <taxon>Asterales</taxon>
        <taxon>Asteraceae</taxon>
        <taxon>Cichorioideae</taxon>
        <taxon>Cichorieae</taxon>
        <taxon>Lactucinae</taxon>
        <taxon>Lactuca</taxon>
    </lineage>
</organism>
<dbReference type="Proteomes" id="UP001177003">
    <property type="component" value="Chromosome 2"/>
</dbReference>
<reference evidence="1" key="1">
    <citation type="submission" date="2023-04" db="EMBL/GenBank/DDBJ databases">
        <authorList>
            <person name="Vijverberg K."/>
            <person name="Xiong W."/>
            <person name="Schranz E."/>
        </authorList>
    </citation>
    <scope>NUCLEOTIDE SEQUENCE</scope>
</reference>
<proteinExistence type="predicted"/>
<evidence type="ECO:0000313" key="2">
    <source>
        <dbReference type="Proteomes" id="UP001177003"/>
    </source>
</evidence>
<dbReference type="AlphaFoldDB" id="A0AA36DWD9"/>
<sequence length="178" mass="20132">MMLNVKSHQNLTLDLDSSQYTEALRLRIECMRFSPLAQALTVAECVPLVHLSKAYFATNYSQTDGVITFEVAPHKTSNSKARFCRCLRFTAKDGVVDPDLISSSALIDMFYQMGYIGNISLFSKFRKTNLPPMWNELFTLFFKSLSGRVFGSDSASILFCTIIYGLYTRVNLDYGDIL</sequence>
<evidence type="ECO:0000313" key="1">
    <source>
        <dbReference type="EMBL" id="CAI9274164.1"/>
    </source>
</evidence>
<gene>
    <name evidence="1" type="ORF">LSALG_LOCUS14261</name>
</gene>
<accession>A0AA36DWD9</accession>
<protein>
    <submittedName>
        <fullName evidence="1">Uncharacterized protein</fullName>
    </submittedName>
</protein>
<name>A0AA36DWD9_LACSI</name>
<dbReference type="EMBL" id="OX465078">
    <property type="protein sequence ID" value="CAI9274164.1"/>
    <property type="molecule type" value="Genomic_DNA"/>
</dbReference>